<organism evidence="1 2">
    <name type="scientific">Brachionus plicatilis</name>
    <name type="common">Marine rotifer</name>
    <name type="synonym">Brachionus muelleri</name>
    <dbReference type="NCBI Taxonomy" id="10195"/>
    <lineage>
        <taxon>Eukaryota</taxon>
        <taxon>Metazoa</taxon>
        <taxon>Spiralia</taxon>
        <taxon>Gnathifera</taxon>
        <taxon>Rotifera</taxon>
        <taxon>Eurotatoria</taxon>
        <taxon>Monogononta</taxon>
        <taxon>Pseudotrocha</taxon>
        <taxon>Ploima</taxon>
        <taxon>Brachionidae</taxon>
        <taxon>Brachionus</taxon>
    </lineage>
</organism>
<dbReference type="EMBL" id="REGN01000792">
    <property type="protein sequence ID" value="RNA39085.1"/>
    <property type="molecule type" value="Genomic_DNA"/>
</dbReference>
<dbReference type="AlphaFoldDB" id="A0A3M7STQ6"/>
<comment type="caution">
    <text evidence="1">The sequence shown here is derived from an EMBL/GenBank/DDBJ whole genome shotgun (WGS) entry which is preliminary data.</text>
</comment>
<sequence length="61" mass="7335">MIFFFKYVLVYPMGLHDVKKNRSNPGWSMNNWNSRSFYFSHRVNQLDALIIADLSKTFQIF</sequence>
<keyword evidence="2" id="KW-1185">Reference proteome</keyword>
<reference evidence="1 2" key="1">
    <citation type="journal article" date="2018" name="Sci. Rep.">
        <title>Genomic signatures of local adaptation to the degree of environmental predictability in rotifers.</title>
        <authorList>
            <person name="Franch-Gras L."/>
            <person name="Hahn C."/>
            <person name="Garcia-Roger E.M."/>
            <person name="Carmona M.J."/>
            <person name="Serra M."/>
            <person name="Gomez A."/>
        </authorList>
    </citation>
    <scope>NUCLEOTIDE SEQUENCE [LARGE SCALE GENOMIC DNA]</scope>
    <source>
        <strain evidence="1">HYR1</strain>
    </source>
</reference>
<evidence type="ECO:0000313" key="2">
    <source>
        <dbReference type="Proteomes" id="UP000276133"/>
    </source>
</evidence>
<proteinExistence type="predicted"/>
<evidence type="ECO:0000313" key="1">
    <source>
        <dbReference type="EMBL" id="RNA39085.1"/>
    </source>
</evidence>
<gene>
    <name evidence="1" type="ORF">BpHYR1_012782</name>
</gene>
<protein>
    <submittedName>
        <fullName evidence="1">Uncharacterized protein</fullName>
    </submittedName>
</protein>
<name>A0A3M7STQ6_BRAPC</name>
<dbReference type="Proteomes" id="UP000276133">
    <property type="component" value="Unassembled WGS sequence"/>
</dbReference>
<accession>A0A3M7STQ6</accession>